<accession>A0A2T6BK63</accession>
<dbReference type="RefSeq" id="WP_107844634.1">
    <property type="nucleotide sequence ID" value="NZ_QBKS01000001.1"/>
</dbReference>
<proteinExistence type="predicted"/>
<gene>
    <name evidence="2" type="ORF">C8N43_1091</name>
</gene>
<feature type="transmembrane region" description="Helical" evidence="1">
    <location>
        <begin position="40"/>
        <end position="61"/>
    </location>
</feature>
<evidence type="ECO:0000313" key="2">
    <source>
        <dbReference type="EMBL" id="PTX56432.1"/>
    </source>
</evidence>
<dbReference type="OrthoDB" id="7510023at2"/>
<keyword evidence="3" id="KW-1185">Reference proteome</keyword>
<dbReference type="EMBL" id="QBKS01000001">
    <property type="protein sequence ID" value="PTX56432.1"/>
    <property type="molecule type" value="Genomic_DNA"/>
</dbReference>
<organism evidence="2 3">
    <name type="scientific">Litoreibacter ponti</name>
    <dbReference type="NCBI Taxonomy" id="1510457"/>
    <lineage>
        <taxon>Bacteria</taxon>
        <taxon>Pseudomonadati</taxon>
        <taxon>Pseudomonadota</taxon>
        <taxon>Alphaproteobacteria</taxon>
        <taxon>Rhodobacterales</taxon>
        <taxon>Roseobacteraceae</taxon>
        <taxon>Litoreibacter</taxon>
    </lineage>
</organism>
<keyword evidence="1" id="KW-0472">Membrane</keyword>
<keyword evidence="1" id="KW-0812">Transmembrane</keyword>
<dbReference type="InterPro" id="IPR021265">
    <property type="entry name" value="DUF2842"/>
</dbReference>
<dbReference type="Proteomes" id="UP000243978">
    <property type="component" value="Unassembled WGS sequence"/>
</dbReference>
<evidence type="ECO:0000313" key="3">
    <source>
        <dbReference type="Proteomes" id="UP000243978"/>
    </source>
</evidence>
<keyword evidence="1" id="KW-1133">Transmembrane helix</keyword>
<feature type="transmembrane region" description="Helical" evidence="1">
    <location>
        <begin position="12"/>
        <end position="34"/>
    </location>
</feature>
<comment type="caution">
    <text evidence="2">The sequence shown here is derived from an EMBL/GenBank/DDBJ whole genome shotgun (WGS) entry which is preliminary data.</text>
</comment>
<dbReference type="Pfam" id="PF11003">
    <property type="entry name" value="DUF2842"/>
    <property type="match status" value="1"/>
</dbReference>
<name>A0A2T6BK63_9RHOB</name>
<protein>
    <submittedName>
        <fullName evidence="2">Uncharacterized protein DUF2842</fullName>
    </submittedName>
</protein>
<evidence type="ECO:0000256" key="1">
    <source>
        <dbReference type="SAM" id="Phobius"/>
    </source>
</evidence>
<reference evidence="2 3" key="1">
    <citation type="submission" date="2018-04" db="EMBL/GenBank/DDBJ databases">
        <title>Genomic Encyclopedia of Archaeal and Bacterial Type Strains, Phase II (KMG-II): from individual species to whole genera.</title>
        <authorList>
            <person name="Goeker M."/>
        </authorList>
    </citation>
    <scope>NUCLEOTIDE SEQUENCE [LARGE SCALE GENOMIC DNA]</scope>
    <source>
        <strain evidence="2 3">DSM 100977</strain>
    </source>
</reference>
<sequence length="73" mass="8141">MALGYKARKRWALVILVVGLPLYVVVALNVVALFDRPSFLVELAVYIGLGFCWILPFKFIFKGVGQADPDARD</sequence>
<dbReference type="AlphaFoldDB" id="A0A2T6BK63"/>